<comment type="similarity">
    <text evidence="1">Belongs to the hemerythrin family.</text>
</comment>
<dbReference type="InterPro" id="IPR001633">
    <property type="entry name" value="EAL_dom"/>
</dbReference>
<dbReference type="Gene3D" id="3.30.450.20">
    <property type="entry name" value="PAS domain"/>
    <property type="match status" value="5"/>
</dbReference>
<dbReference type="InterPro" id="IPR000700">
    <property type="entry name" value="PAS-assoc_C"/>
</dbReference>
<feature type="domain" description="PAC" evidence="6">
    <location>
        <begin position="675"/>
        <end position="727"/>
    </location>
</feature>
<dbReference type="InterPro" id="IPR043128">
    <property type="entry name" value="Rev_trsase/Diguanyl_cyclase"/>
</dbReference>
<feature type="domain" description="GGDEF" evidence="8">
    <location>
        <begin position="890"/>
        <end position="1024"/>
    </location>
</feature>
<dbReference type="PROSITE" id="PS50883">
    <property type="entry name" value="EAL"/>
    <property type="match status" value="1"/>
</dbReference>
<evidence type="ECO:0000313" key="9">
    <source>
        <dbReference type="EMBL" id="PKF70139.1"/>
    </source>
</evidence>
<dbReference type="NCBIfam" id="TIGR00229">
    <property type="entry name" value="sensory_box"/>
    <property type="match status" value="4"/>
</dbReference>
<dbReference type="SUPFAM" id="SSF47188">
    <property type="entry name" value="Hemerythrin-like"/>
    <property type="match status" value="1"/>
</dbReference>
<feature type="domain" description="PAC" evidence="6">
    <location>
        <begin position="306"/>
        <end position="359"/>
    </location>
</feature>
<organism evidence="9 10">
    <name type="scientific">Pseudomonas fluvialis</name>
    <dbReference type="NCBI Taxonomy" id="1793966"/>
    <lineage>
        <taxon>Bacteria</taxon>
        <taxon>Pseudomonadati</taxon>
        <taxon>Pseudomonadota</taxon>
        <taxon>Gammaproteobacteria</taxon>
        <taxon>Pseudomonadales</taxon>
        <taxon>Pseudomonadaceae</taxon>
        <taxon>Pseudomonas</taxon>
    </lineage>
</organism>
<dbReference type="InterPro" id="IPR035938">
    <property type="entry name" value="Hemerythrin-like_sf"/>
</dbReference>
<dbReference type="GO" id="GO:0046872">
    <property type="term" value="F:metal ion binding"/>
    <property type="evidence" value="ECO:0007669"/>
    <property type="project" value="UniProtKB-KW"/>
</dbReference>
<evidence type="ECO:0008006" key="11">
    <source>
        <dbReference type="Google" id="ProtNLM"/>
    </source>
</evidence>
<dbReference type="InterPro" id="IPR013655">
    <property type="entry name" value="PAS_fold_3"/>
</dbReference>
<dbReference type="SMART" id="SM00091">
    <property type="entry name" value="PAS"/>
    <property type="match status" value="4"/>
</dbReference>
<dbReference type="InterPro" id="IPR000014">
    <property type="entry name" value="PAS"/>
</dbReference>
<dbReference type="Gene3D" id="1.20.120.30">
    <property type="entry name" value="Aspartate receptor, ligand-binding domain"/>
    <property type="match status" value="1"/>
</dbReference>
<dbReference type="SUPFAM" id="SSF55073">
    <property type="entry name" value="Nucleotide cyclase"/>
    <property type="match status" value="1"/>
</dbReference>
<dbReference type="Pfam" id="PF08448">
    <property type="entry name" value="PAS_4"/>
    <property type="match status" value="1"/>
</dbReference>
<dbReference type="PROSITE" id="PS50112">
    <property type="entry name" value="PAS"/>
    <property type="match status" value="4"/>
</dbReference>
<feature type="domain" description="PAS" evidence="5">
    <location>
        <begin position="728"/>
        <end position="801"/>
    </location>
</feature>
<keyword evidence="2" id="KW-0479">Metal-binding</keyword>
<dbReference type="SMART" id="SM00052">
    <property type="entry name" value="EAL"/>
    <property type="match status" value="1"/>
</dbReference>
<dbReference type="Gene3D" id="1.20.120.50">
    <property type="entry name" value="Hemerythrin-like"/>
    <property type="match status" value="1"/>
</dbReference>
<protein>
    <recommendedName>
        <fullName evidence="11">Diguanylate cyclase</fullName>
    </recommendedName>
</protein>
<proteinExistence type="inferred from homology"/>
<dbReference type="PANTHER" id="PTHR44757:SF2">
    <property type="entry name" value="BIOFILM ARCHITECTURE MAINTENANCE PROTEIN MBAA"/>
    <property type="match status" value="1"/>
</dbReference>
<keyword evidence="3" id="KW-0808">Transferase</keyword>
<dbReference type="PROSITE" id="PS50887">
    <property type="entry name" value="GGDEF"/>
    <property type="match status" value="1"/>
</dbReference>
<dbReference type="Pfam" id="PF01814">
    <property type="entry name" value="Hemerythrin"/>
    <property type="match status" value="1"/>
</dbReference>
<evidence type="ECO:0000256" key="1">
    <source>
        <dbReference type="ARBA" id="ARBA00010587"/>
    </source>
</evidence>
<dbReference type="Pfam" id="PF08447">
    <property type="entry name" value="PAS_3"/>
    <property type="match status" value="2"/>
</dbReference>
<feature type="domain" description="PAS" evidence="5">
    <location>
        <begin position="602"/>
        <end position="672"/>
    </location>
</feature>
<sequence>MYSIDPNKKQPFLQITGNLLGSRPSNLYNGHTDSRVPSFMPSTAQSFEIFPWNSNLETGIALIDEQHARLVELLNRLAQQHVQGVSAEEIQGILGELADYADYHFHSEEAIWQASLGDDPWLNQHQHSHAAFFQRIQALQDSARPFTEVLSELFAFLTQWLAFHILDSDKRMAKAVFAVADGLDVAAARQRADEEMSGATALLISTVLQMYEQLSSQALELMQEKHARERAEAALRHSESRWKFLLKGSSEGLWEWSAEHGDLFAQLGQLTLPEANDSPSWQLYEEDRQTLQRALGELYSGQQEQLLCHYRLRNAQGASRWMQLRGKVIQRDEQGQVLRLIGTRQDVSERELARQVLQLGHELLFITDHQNRITAINQAFTRVTGYSAEQVLGQSPRLLASDRHDQAFFQAFWQALQQQGRWQGEIWNQRADGSQYALQLAIHRQMGPDGKHCQYVAIGHEVTAYLEANAQLQALFASLPDAILVADDLTQRIVSASPQAEQLFGRPCDELLNLPIASLHPLSELAKITHELDKGNSQQHEVRLLETRIRHASGHEVEVEISSGHHFQLHGRSYHVGVFRDIRQRKQQEATLQHYAHELEQRNQELATLLDTLPDLIWLKDPQGRFLRCNARTASLWGLDESQVLGKTDFDLLPREHAEQFRANDLAAIQHGGTQANEEWLTFADGHSERVQTRKTPLYDRQGQLIGVLGIAHDITALKQQQDALEVQRQHLATALEAAEAGTWEWNLQSHQVRYNPRWAQMLGYQLEELGPPTFAVWENRVHPEDLPQVMQNLQEHLAGQRDSYSAEYRIQHRNGLWLWRRSLGRIMQRDEQQQPLLVVGIDIDITEHKEHQQQLSYVERHDALTGLANRVLFGEMLNHCMQQALQDNSTLAVAYIDLDDFAQLNQQLGRDACDQWLQEVVRRLQGSLREPQYLARTGGDEFAIVLCNLQAPDSYLTPLLRVLESISQPWQQGERQFSCTASIGVTRYPQDNPVDAEQLLRQADQAMYQAKLIGKNRCHLFDAAHDEHTRVQYIRLEEIRQALDNQELRLYFQPKVNMRSGQVKAFEALIRWQHPERGLLPPALFIPALSNQPLALRVGNWVIDQALQQLAQWQALGIDTCVSVNVDSYQLHSDDFAEQLLQRLQQYPQLRPQQLRLEILETGALQDMQHVSQLVDQLQAQGIEFALDDFGTGFSSLTFLKQLRAKTLKIDQSFVRQALEDPEQAMIIDSIVGLARSFEREVIAEGVESEAHGLLMLQLGCELGQGYAIARPMPAQAVAAWLASWQPPASWQASQALDEQGVQLLLAELAHVAWLRQLQEYLSGQQSDAPQAHADSCRFGRWLDKPETHQRYAGREDFQALLKQHAALHELAVQLLRRHREDARQDISQALANLLATSASLMRKLHQLRQSLHASDD</sequence>
<dbReference type="Pfam" id="PF00563">
    <property type="entry name" value="EAL"/>
    <property type="match status" value="1"/>
</dbReference>
<evidence type="ECO:0000256" key="3">
    <source>
        <dbReference type="ARBA" id="ARBA00022777"/>
    </source>
</evidence>
<dbReference type="EMBL" id="PIYS01000029">
    <property type="protein sequence ID" value="PKF70139.1"/>
    <property type="molecule type" value="Genomic_DNA"/>
</dbReference>
<dbReference type="NCBIfam" id="TIGR02481">
    <property type="entry name" value="hemeryth_dom"/>
    <property type="match status" value="1"/>
</dbReference>
<dbReference type="CDD" id="cd01948">
    <property type="entry name" value="EAL"/>
    <property type="match status" value="1"/>
</dbReference>
<gene>
    <name evidence="9" type="ORF">CW360_15265</name>
</gene>
<dbReference type="GO" id="GO:0016301">
    <property type="term" value="F:kinase activity"/>
    <property type="evidence" value="ECO:0007669"/>
    <property type="project" value="UniProtKB-KW"/>
</dbReference>
<dbReference type="InterPro" id="IPR029787">
    <property type="entry name" value="Nucleotide_cyclase"/>
</dbReference>
<dbReference type="InterPro" id="IPR052155">
    <property type="entry name" value="Biofilm_reg_signaling"/>
</dbReference>
<keyword evidence="3" id="KW-0418">Kinase</keyword>
<dbReference type="NCBIfam" id="TIGR00254">
    <property type="entry name" value="GGDEF"/>
    <property type="match status" value="1"/>
</dbReference>
<dbReference type="SMART" id="SM00086">
    <property type="entry name" value="PAC"/>
    <property type="match status" value="5"/>
</dbReference>
<feature type="domain" description="PAS" evidence="5">
    <location>
        <begin position="349"/>
        <end position="395"/>
    </location>
</feature>
<dbReference type="SMART" id="SM00267">
    <property type="entry name" value="GGDEF"/>
    <property type="match status" value="1"/>
</dbReference>
<feature type="domain" description="EAL" evidence="7">
    <location>
        <begin position="1033"/>
        <end position="1287"/>
    </location>
</feature>
<evidence type="ECO:0000313" key="10">
    <source>
        <dbReference type="Proteomes" id="UP000242861"/>
    </source>
</evidence>
<keyword evidence="4" id="KW-0408">Iron</keyword>
<dbReference type="SUPFAM" id="SSF55785">
    <property type="entry name" value="PYP-like sensor domain (PAS domain)"/>
    <property type="match status" value="5"/>
</dbReference>
<dbReference type="InterPro" id="IPR035919">
    <property type="entry name" value="EAL_sf"/>
</dbReference>
<dbReference type="Pfam" id="PF13426">
    <property type="entry name" value="PAS_9"/>
    <property type="match status" value="2"/>
</dbReference>
<name>A0A2I0CLU9_9PSED</name>
<dbReference type="InterPro" id="IPR012827">
    <property type="entry name" value="Hemerythrin_metal-bd"/>
</dbReference>
<dbReference type="PANTHER" id="PTHR44757">
    <property type="entry name" value="DIGUANYLATE CYCLASE DGCP"/>
    <property type="match status" value="1"/>
</dbReference>
<evidence type="ECO:0000256" key="2">
    <source>
        <dbReference type="ARBA" id="ARBA00022723"/>
    </source>
</evidence>
<dbReference type="Gene3D" id="3.20.20.450">
    <property type="entry name" value="EAL domain"/>
    <property type="match status" value="1"/>
</dbReference>
<evidence type="ECO:0000259" key="8">
    <source>
        <dbReference type="PROSITE" id="PS50887"/>
    </source>
</evidence>
<dbReference type="CDD" id="cd00130">
    <property type="entry name" value="PAS"/>
    <property type="match status" value="4"/>
</dbReference>
<accession>A0A2I0CLU9</accession>
<feature type="domain" description="PAS" evidence="5">
    <location>
        <begin position="468"/>
        <end position="513"/>
    </location>
</feature>
<dbReference type="InterPro" id="IPR013656">
    <property type="entry name" value="PAS_4"/>
</dbReference>
<dbReference type="CDD" id="cd12107">
    <property type="entry name" value="Hemerythrin"/>
    <property type="match status" value="1"/>
</dbReference>
<reference evidence="10" key="1">
    <citation type="submission" date="2017-12" db="EMBL/GenBank/DDBJ databases">
        <authorList>
            <person name="Yu X.-Y."/>
        </authorList>
    </citation>
    <scope>NUCLEOTIDE SEQUENCE [LARGE SCALE GENOMIC DNA]</scope>
    <source>
        <strain evidence="10">ZYSR67-Z</strain>
    </source>
</reference>
<dbReference type="InterPro" id="IPR000160">
    <property type="entry name" value="GGDEF_dom"/>
</dbReference>
<evidence type="ECO:0000259" key="5">
    <source>
        <dbReference type="PROSITE" id="PS50112"/>
    </source>
</evidence>
<evidence type="ECO:0000259" key="7">
    <source>
        <dbReference type="PROSITE" id="PS50883"/>
    </source>
</evidence>
<dbReference type="SUPFAM" id="SSF141868">
    <property type="entry name" value="EAL domain-like"/>
    <property type="match status" value="1"/>
</dbReference>
<feature type="domain" description="PAC" evidence="6">
    <location>
        <begin position="805"/>
        <end position="858"/>
    </location>
</feature>
<dbReference type="PROSITE" id="PS50113">
    <property type="entry name" value="PAC"/>
    <property type="match status" value="3"/>
</dbReference>
<dbReference type="InterPro" id="IPR025991">
    <property type="entry name" value="Chemoreceptor_zinc-bind_dom"/>
</dbReference>
<dbReference type="InterPro" id="IPR035965">
    <property type="entry name" value="PAS-like_dom_sf"/>
</dbReference>
<evidence type="ECO:0000259" key="6">
    <source>
        <dbReference type="PROSITE" id="PS50113"/>
    </source>
</evidence>
<dbReference type="Pfam" id="PF13682">
    <property type="entry name" value="CZB"/>
    <property type="match status" value="1"/>
</dbReference>
<dbReference type="Gene3D" id="3.30.70.270">
    <property type="match status" value="1"/>
</dbReference>
<comment type="caution">
    <text evidence="9">The sequence shown here is derived from an EMBL/GenBank/DDBJ whole genome shotgun (WGS) entry which is preliminary data.</text>
</comment>
<evidence type="ECO:0000256" key="4">
    <source>
        <dbReference type="ARBA" id="ARBA00023004"/>
    </source>
</evidence>
<dbReference type="InterPro" id="IPR012312">
    <property type="entry name" value="Hemerythrin-like"/>
</dbReference>
<dbReference type="InterPro" id="IPR001610">
    <property type="entry name" value="PAC"/>
</dbReference>
<dbReference type="Proteomes" id="UP000242861">
    <property type="component" value="Unassembled WGS sequence"/>
</dbReference>
<dbReference type="CDD" id="cd01949">
    <property type="entry name" value="GGDEF"/>
    <property type="match status" value="1"/>
</dbReference>
<dbReference type="NCBIfam" id="NF033749">
    <property type="entry name" value="bact_hemeryth"/>
    <property type="match status" value="1"/>
</dbReference>
<dbReference type="Pfam" id="PF00990">
    <property type="entry name" value="GGDEF"/>
    <property type="match status" value="1"/>
</dbReference>